<evidence type="ECO:0000259" key="1">
    <source>
        <dbReference type="Pfam" id="PF00665"/>
    </source>
</evidence>
<sequence length="58" mass="6564">AQGKWHYLAVVMDLYARRVVGWALSNKPDANLVIKALDMAYEQRGRPQGLLFQSDSKS</sequence>
<organism evidence="2 3">
    <name type="scientific">Pseudomonas syringae pv. maculicola</name>
    <dbReference type="NCBI Taxonomy" id="59511"/>
    <lineage>
        <taxon>Bacteria</taxon>
        <taxon>Pseudomonadati</taxon>
        <taxon>Pseudomonadota</taxon>
        <taxon>Gammaproteobacteria</taxon>
        <taxon>Pseudomonadales</taxon>
        <taxon>Pseudomonadaceae</taxon>
        <taxon>Pseudomonas</taxon>
    </lineage>
</organism>
<dbReference type="SUPFAM" id="SSF53098">
    <property type="entry name" value="Ribonuclease H-like"/>
    <property type="match status" value="1"/>
</dbReference>
<dbReference type="PANTHER" id="PTHR46889:SF4">
    <property type="entry name" value="TRANSPOSASE INSO FOR INSERTION SEQUENCE ELEMENT IS911B-RELATED"/>
    <property type="match status" value="1"/>
</dbReference>
<comment type="caution">
    <text evidence="2">The sequence shown here is derived from an EMBL/GenBank/DDBJ whole genome shotgun (WGS) entry which is preliminary data.</text>
</comment>
<evidence type="ECO:0000313" key="2">
    <source>
        <dbReference type="EMBL" id="RML22131.1"/>
    </source>
</evidence>
<feature type="domain" description="Integrase catalytic" evidence="1">
    <location>
        <begin position="2"/>
        <end position="56"/>
    </location>
</feature>
<dbReference type="GO" id="GO:0015074">
    <property type="term" value="P:DNA integration"/>
    <property type="evidence" value="ECO:0007669"/>
    <property type="project" value="InterPro"/>
</dbReference>
<dbReference type="InterPro" id="IPR036397">
    <property type="entry name" value="RNaseH_sf"/>
</dbReference>
<dbReference type="InterPro" id="IPR012337">
    <property type="entry name" value="RNaseH-like_sf"/>
</dbReference>
<dbReference type="Gene3D" id="3.30.420.10">
    <property type="entry name" value="Ribonuclease H-like superfamily/Ribonuclease H"/>
    <property type="match status" value="1"/>
</dbReference>
<dbReference type="GO" id="GO:0003676">
    <property type="term" value="F:nucleic acid binding"/>
    <property type="evidence" value="ECO:0007669"/>
    <property type="project" value="InterPro"/>
</dbReference>
<dbReference type="InterPro" id="IPR050900">
    <property type="entry name" value="Transposase_IS3/IS150/IS904"/>
</dbReference>
<gene>
    <name evidence="2" type="ORF">APX70_02662</name>
</gene>
<dbReference type="EMBL" id="RBNL01004852">
    <property type="protein sequence ID" value="RML22131.1"/>
    <property type="molecule type" value="Genomic_DNA"/>
</dbReference>
<dbReference type="InterPro" id="IPR001584">
    <property type="entry name" value="Integrase_cat-core"/>
</dbReference>
<accession>A0A3M2U5P1</accession>
<feature type="non-terminal residue" evidence="2">
    <location>
        <position position="1"/>
    </location>
</feature>
<name>A0A3M2U5P1_PSEYM</name>
<dbReference type="AlphaFoldDB" id="A0A3M2U5P1"/>
<dbReference type="Proteomes" id="UP000282378">
    <property type="component" value="Unassembled WGS sequence"/>
</dbReference>
<protein>
    <recommendedName>
        <fullName evidence="1">Integrase catalytic domain-containing protein</fullName>
    </recommendedName>
</protein>
<proteinExistence type="predicted"/>
<dbReference type="Pfam" id="PF00665">
    <property type="entry name" value="rve"/>
    <property type="match status" value="1"/>
</dbReference>
<dbReference type="PANTHER" id="PTHR46889">
    <property type="entry name" value="TRANSPOSASE INSF FOR INSERTION SEQUENCE IS3B-RELATED"/>
    <property type="match status" value="1"/>
</dbReference>
<reference evidence="2 3" key="1">
    <citation type="submission" date="2018-08" db="EMBL/GenBank/DDBJ databases">
        <title>Recombination of ecologically and evolutionarily significant loci maintains genetic cohesion in the Pseudomonas syringae species complex.</title>
        <authorList>
            <person name="Dillon M."/>
            <person name="Thakur S."/>
            <person name="Almeida R.N.D."/>
            <person name="Weir B.S."/>
            <person name="Guttman D.S."/>
        </authorList>
    </citation>
    <scope>NUCLEOTIDE SEQUENCE [LARGE SCALE GENOMIC DNA]</scope>
    <source>
        <strain evidence="2 3">88_10</strain>
    </source>
</reference>
<evidence type="ECO:0000313" key="3">
    <source>
        <dbReference type="Proteomes" id="UP000282378"/>
    </source>
</evidence>